<dbReference type="SUPFAM" id="SSF52540">
    <property type="entry name" value="P-loop containing nucleoside triphosphate hydrolases"/>
    <property type="match status" value="2"/>
</dbReference>
<dbReference type="Pfam" id="PF07517">
    <property type="entry name" value="SecA_DEAD"/>
    <property type="match status" value="1"/>
</dbReference>
<dbReference type="PROSITE" id="PS51196">
    <property type="entry name" value="SECA_MOTOR_DEAD"/>
    <property type="match status" value="1"/>
</dbReference>
<dbReference type="SUPFAM" id="SSF81767">
    <property type="entry name" value="Pre-protein crosslinking domain of SecA"/>
    <property type="match status" value="1"/>
</dbReference>
<dbReference type="GO" id="GO:0043952">
    <property type="term" value="P:protein transport by the Sec complex"/>
    <property type="evidence" value="ECO:0007669"/>
    <property type="project" value="TreeGrafter"/>
</dbReference>
<evidence type="ECO:0000256" key="7">
    <source>
        <dbReference type="ARBA" id="ARBA00022967"/>
    </source>
</evidence>
<evidence type="ECO:0000256" key="3">
    <source>
        <dbReference type="ARBA" id="ARBA00022490"/>
    </source>
</evidence>
<evidence type="ECO:0000313" key="13">
    <source>
        <dbReference type="EMBL" id="TWU56567.1"/>
    </source>
</evidence>
<dbReference type="InterPro" id="IPR044722">
    <property type="entry name" value="SecA_SF2_C"/>
</dbReference>
<dbReference type="GO" id="GO:0005524">
    <property type="term" value="F:ATP binding"/>
    <property type="evidence" value="ECO:0007669"/>
    <property type="project" value="UniProtKB-KW"/>
</dbReference>
<dbReference type="FunFam" id="3.40.50.300:FF:000429">
    <property type="entry name" value="Preprotein translocase subunit SecA"/>
    <property type="match status" value="1"/>
</dbReference>
<feature type="domain" description="Helicase ATP-binding" evidence="10">
    <location>
        <begin position="112"/>
        <end position="271"/>
    </location>
</feature>
<dbReference type="InterPro" id="IPR014018">
    <property type="entry name" value="SecA_motor_DEAD"/>
</dbReference>
<dbReference type="GO" id="GO:0006886">
    <property type="term" value="P:intracellular protein transport"/>
    <property type="evidence" value="ECO:0007669"/>
    <property type="project" value="InterPro"/>
</dbReference>
<evidence type="ECO:0000259" key="10">
    <source>
        <dbReference type="PROSITE" id="PS51192"/>
    </source>
</evidence>
<keyword evidence="1" id="KW-0813">Transport</keyword>
<dbReference type="GO" id="GO:0005829">
    <property type="term" value="C:cytosol"/>
    <property type="evidence" value="ECO:0007669"/>
    <property type="project" value="TreeGrafter"/>
</dbReference>
<dbReference type="InterPro" id="IPR011115">
    <property type="entry name" value="SecA_DEAD"/>
</dbReference>
<keyword evidence="7" id="KW-1278">Translocase</keyword>
<name>A0A5C6F838_9BACT</name>
<dbReference type="Gene3D" id="3.90.1440.10">
    <property type="entry name" value="SecA, preprotein cross-linking domain"/>
    <property type="match status" value="1"/>
</dbReference>
<proteinExistence type="predicted"/>
<evidence type="ECO:0000259" key="12">
    <source>
        <dbReference type="PROSITE" id="PS51196"/>
    </source>
</evidence>
<dbReference type="GO" id="GO:0017038">
    <property type="term" value="P:protein import"/>
    <property type="evidence" value="ECO:0007669"/>
    <property type="project" value="InterPro"/>
</dbReference>
<dbReference type="OrthoDB" id="2486044at2"/>
<dbReference type="EMBL" id="SJPW01000003">
    <property type="protein sequence ID" value="TWU56567.1"/>
    <property type="molecule type" value="Genomic_DNA"/>
</dbReference>
<dbReference type="InterPro" id="IPR027417">
    <property type="entry name" value="P-loop_NTPase"/>
</dbReference>
<dbReference type="InterPro" id="IPR011130">
    <property type="entry name" value="SecA_preprotein_X-link_dom"/>
</dbReference>
<sequence length="663" mass="72377">MIGFLQNFVETKSVKDHLVAAHQKQRQLDSPDRIASLLSQVKDVSRTLRGVSAADLLDHGHRLRRMSVTAERTSKQASANDQRDALLVLALAGMVESVRQHLSLEMFDTQVSGAICVAQGAVVEMQTGEGKTLSAAAAAFAKSIDGQGVHVATPSAYLANRDQSRMERVFAALGATVSVINDADAAADRRDAYAADITYAAGHVFGFDYLRDQVALGDAVHLELGDRTLARLSGHDGSESRLQRGLSVAIVDEIDQVLIDDAVSPLLLSSSETGEASDACIHAEAMRWSDRLLNGRDFTVSNGNAIDLTDVGYHDAYENTAAVVHPKLKRPWHDYVVLALRAKYCYRSNVHYIVRDGQLHLLDSSTGRIHPDRSWSGGLHQAIQMREGLTVEPESQPIARITRQRFFRNYAFVGGMTGTADGCRHELGSVYGLPVVCLPTRTATKRTILPTHLSKTRSEKCNAIAHDAIKLADQGRAVLIGTLSISASWEVAAAIVERGSVCQVLNGVQDEDEASVIAKAGRRGCITVATNMAGRGTDILVDPAVVAIGGLHVIVVEHHSLARVDRQLIGRGARCGDPGTARFYVSADDDLIVNDAPWIARSIQRYAHRERQDRQAIDEAIRQAQHQFQRRQTSQRMRLLRADHDDEKLWNVDASSPRGCIQL</sequence>
<keyword evidence="3" id="KW-0963">Cytoplasm</keyword>
<dbReference type="SMART" id="SM00957">
    <property type="entry name" value="SecA_DEAD"/>
    <property type="match status" value="1"/>
</dbReference>
<dbReference type="Proteomes" id="UP000318288">
    <property type="component" value="Unassembled WGS sequence"/>
</dbReference>
<dbReference type="GO" id="GO:0005886">
    <property type="term" value="C:plasma membrane"/>
    <property type="evidence" value="ECO:0007669"/>
    <property type="project" value="TreeGrafter"/>
</dbReference>
<evidence type="ECO:0000256" key="2">
    <source>
        <dbReference type="ARBA" id="ARBA00022475"/>
    </source>
</evidence>
<evidence type="ECO:0000259" key="11">
    <source>
        <dbReference type="PROSITE" id="PS51194"/>
    </source>
</evidence>
<keyword evidence="4" id="KW-0547">Nucleotide-binding</keyword>
<dbReference type="RefSeq" id="WP_146457739.1">
    <property type="nucleotide sequence ID" value="NZ_SJPW01000003.1"/>
</dbReference>
<dbReference type="PRINTS" id="PR00906">
    <property type="entry name" value="SECA"/>
</dbReference>
<reference evidence="13 14" key="1">
    <citation type="submission" date="2019-02" db="EMBL/GenBank/DDBJ databases">
        <title>Deep-cultivation of Planctomycetes and their phenomic and genomic characterization uncovers novel biology.</title>
        <authorList>
            <person name="Wiegand S."/>
            <person name="Jogler M."/>
            <person name="Boedeker C."/>
            <person name="Pinto D."/>
            <person name="Vollmers J."/>
            <person name="Rivas-Marin E."/>
            <person name="Kohn T."/>
            <person name="Peeters S.H."/>
            <person name="Heuer A."/>
            <person name="Rast P."/>
            <person name="Oberbeckmann S."/>
            <person name="Bunk B."/>
            <person name="Jeske O."/>
            <person name="Meyerdierks A."/>
            <person name="Storesund J.E."/>
            <person name="Kallscheuer N."/>
            <person name="Luecker S."/>
            <person name="Lage O.M."/>
            <person name="Pohl T."/>
            <person name="Merkel B.J."/>
            <person name="Hornburger P."/>
            <person name="Mueller R.-W."/>
            <person name="Bruemmer F."/>
            <person name="Labrenz M."/>
            <person name="Spormann A.M."/>
            <person name="Op Den Camp H."/>
            <person name="Overmann J."/>
            <person name="Amann R."/>
            <person name="Jetten M.S.M."/>
            <person name="Mascher T."/>
            <person name="Medema M.H."/>
            <person name="Devos D.P."/>
            <person name="Kaster A.-K."/>
            <person name="Ovreas L."/>
            <person name="Rohde M."/>
            <person name="Galperin M.Y."/>
            <person name="Jogler C."/>
        </authorList>
    </citation>
    <scope>NUCLEOTIDE SEQUENCE [LARGE SCALE GENOMIC DNA]</scope>
    <source>
        <strain evidence="13 14">Poly51</strain>
    </source>
</reference>
<dbReference type="PROSITE" id="PS51192">
    <property type="entry name" value="HELICASE_ATP_BIND_1"/>
    <property type="match status" value="1"/>
</dbReference>
<dbReference type="Pfam" id="PF21090">
    <property type="entry name" value="P-loop_SecA"/>
    <property type="match status" value="2"/>
</dbReference>
<comment type="caution">
    <text evidence="13">The sequence shown here is derived from an EMBL/GenBank/DDBJ whole genome shotgun (WGS) entry which is preliminary data.</text>
</comment>
<dbReference type="AlphaFoldDB" id="A0A5C6F838"/>
<dbReference type="InterPro" id="IPR014001">
    <property type="entry name" value="Helicase_ATP-bd"/>
</dbReference>
<evidence type="ECO:0000256" key="6">
    <source>
        <dbReference type="ARBA" id="ARBA00022927"/>
    </source>
</evidence>
<dbReference type="InterPro" id="IPR001650">
    <property type="entry name" value="Helicase_C-like"/>
</dbReference>
<evidence type="ECO:0000256" key="5">
    <source>
        <dbReference type="ARBA" id="ARBA00022840"/>
    </source>
</evidence>
<dbReference type="PANTHER" id="PTHR30612:SF0">
    <property type="entry name" value="CHLOROPLAST PROTEIN-TRANSPORTING ATPASE"/>
    <property type="match status" value="1"/>
</dbReference>
<keyword evidence="9" id="KW-0472">Membrane</keyword>
<keyword evidence="14" id="KW-1185">Reference proteome</keyword>
<evidence type="ECO:0000313" key="14">
    <source>
        <dbReference type="Proteomes" id="UP000318288"/>
    </source>
</evidence>
<dbReference type="InterPro" id="IPR036670">
    <property type="entry name" value="SecA_X-link_sf"/>
</dbReference>
<dbReference type="Gene3D" id="3.40.50.300">
    <property type="entry name" value="P-loop containing nucleotide triphosphate hydrolases"/>
    <property type="match status" value="2"/>
</dbReference>
<evidence type="ECO:0000256" key="9">
    <source>
        <dbReference type="ARBA" id="ARBA00023136"/>
    </source>
</evidence>
<dbReference type="GO" id="GO:0006605">
    <property type="term" value="P:protein targeting"/>
    <property type="evidence" value="ECO:0007669"/>
    <property type="project" value="InterPro"/>
</dbReference>
<dbReference type="Pfam" id="PF01043">
    <property type="entry name" value="SecA_PP_bind"/>
    <property type="match status" value="1"/>
</dbReference>
<accession>A0A5C6F838</accession>
<dbReference type="PROSITE" id="PS51194">
    <property type="entry name" value="HELICASE_CTER"/>
    <property type="match status" value="1"/>
</dbReference>
<evidence type="ECO:0000256" key="1">
    <source>
        <dbReference type="ARBA" id="ARBA00022448"/>
    </source>
</evidence>
<keyword evidence="5" id="KW-0067">ATP-binding</keyword>
<dbReference type="InterPro" id="IPR000185">
    <property type="entry name" value="SecA"/>
</dbReference>
<dbReference type="GO" id="GO:0031522">
    <property type="term" value="C:cell envelope Sec protein transport complex"/>
    <property type="evidence" value="ECO:0007669"/>
    <property type="project" value="TreeGrafter"/>
</dbReference>
<protein>
    <submittedName>
        <fullName evidence="13">Preprotein translocase subunit SecA</fullName>
    </submittedName>
</protein>
<keyword evidence="8" id="KW-0811">Translocation</keyword>
<evidence type="ECO:0000256" key="4">
    <source>
        <dbReference type="ARBA" id="ARBA00022741"/>
    </source>
</evidence>
<feature type="domain" description="Helicase C-terminal" evidence="11">
    <location>
        <begin position="463"/>
        <end position="625"/>
    </location>
</feature>
<keyword evidence="6" id="KW-0653">Protein transport</keyword>
<feature type="domain" description="SecA family profile" evidence="12">
    <location>
        <begin position="16"/>
        <end position="615"/>
    </location>
</feature>
<organism evidence="13 14">
    <name type="scientific">Rubripirellula tenax</name>
    <dbReference type="NCBI Taxonomy" id="2528015"/>
    <lineage>
        <taxon>Bacteria</taxon>
        <taxon>Pseudomonadati</taxon>
        <taxon>Planctomycetota</taxon>
        <taxon>Planctomycetia</taxon>
        <taxon>Pirellulales</taxon>
        <taxon>Pirellulaceae</taxon>
        <taxon>Rubripirellula</taxon>
    </lineage>
</organism>
<gene>
    <name evidence="13" type="ORF">Poly51_24830</name>
</gene>
<dbReference type="SMART" id="SM00958">
    <property type="entry name" value="SecA_PP_bind"/>
    <property type="match status" value="1"/>
</dbReference>
<dbReference type="PANTHER" id="PTHR30612">
    <property type="entry name" value="SECA INNER MEMBRANE COMPONENT OF SEC PROTEIN SECRETION SYSTEM"/>
    <property type="match status" value="1"/>
</dbReference>
<keyword evidence="2" id="KW-1003">Cell membrane</keyword>
<evidence type="ECO:0000256" key="8">
    <source>
        <dbReference type="ARBA" id="ARBA00023010"/>
    </source>
</evidence>